<protein>
    <recommendedName>
        <fullName evidence="4">PE-PGRS family protein</fullName>
    </recommendedName>
</protein>
<feature type="compositionally biased region" description="Basic residues" evidence="1">
    <location>
        <begin position="485"/>
        <end position="494"/>
    </location>
</feature>
<evidence type="ECO:0008006" key="4">
    <source>
        <dbReference type="Google" id="ProtNLM"/>
    </source>
</evidence>
<gene>
    <name evidence="2" type="ORF">J2853_007315</name>
</gene>
<dbReference type="EMBL" id="JAUSQU010000001">
    <property type="protein sequence ID" value="MDP9848104.1"/>
    <property type="molecule type" value="Genomic_DNA"/>
</dbReference>
<evidence type="ECO:0000256" key="1">
    <source>
        <dbReference type="SAM" id="MobiDB-lite"/>
    </source>
</evidence>
<dbReference type="RefSeq" id="WP_307565175.1">
    <property type="nucleotide sequence ID" value="NZ_JAUSQU010000001.1"/>
</dbReference>
<name>A0ABT9QQ43_9ACTN</name>
<feature type="compositionally biased region" description="Basic and acidic residues" evidence="1">
    <location>
        <begin position="247"/>
        <end position="262"/>
    </location>
</feature>
<feature type="region of interest" description="Disordered" evidence="1">
    <location>
        <begin position="434"/>
        <end position="494"/>
    </location>
</feature>
<sequence length="494" mass="56165">MTVLQRIGKSQEPVSAKTPELARTVYALRDRGLVTTPRKDGFWQAEITEAGRFYLKHGHHPDRPTPGTVSSAVVARTPGASRTRDAGQSPLGLAEELIERLQHNGGTLEIQTPDQETRASYRRAMHAAKQHNLVPAGFHLRHTGRNGGDLIIRLFDDAHPDETDWNRIRLSARDKVTDADALVKLLRDHPEVLAVSEALMPRAIDLVKSLAEEARRSGHKLSMSKKRKARGLYIQAGTRQYPVAVKEEQDQVVREPDPEEKRRRPYAWQRVPVQYESAPTGRLRLELPQSPHSRRDQWTDSSRSLVESKVCEVVKEIEHRAGAAEKAALARRQEYEEWLAEQEREEAAKRARWEASMVQARSRAVDDYRNTTFANALDAWGAASEIREFCAALDQAAAGCQEPGEAELLRPWIEWGHAIADRLDPLRGPSRLAHAGFNKDPAPDDLRPYLGDWSPHGPKKEYYRPQAEQRTQVSDAHRESWSYGRRGRPQWWRR</sequence>
<reference evidence="2 3" key="1">
    <citation type="submission" date="2023-07" db="EMBL/GenBank/DDBJ databases">
        <title>Sequencing the genomes of 1000 actinobacteria strains.</title>
        <authorList>
            <person name="Klenk H.-P."/>
        </authorList>
    </citation>
    <scope>NUCLEOTIDE SEQUENCE [LARGE SCALE GENOMIC DNA]</scope>
    <source>
        <strain evidence="2 3">DSM 46740</strain>
    </source>
</reference>
<evidence type="ECO:0000313" key="2">
    <source>
        <dbReference type="EMBL" id="MDP9848104.1"/>
    </source>
</evidence>
<dbReference type="Proteomes" id="UP001225356">
    <property type="component" value="Unassembled WGS sequence"/>
</dbReference>
<evidence type="ECO:0000313" key="3">
    <source>
        <dbReference type="Proteomes" id="UP001225356"/>
    </source>
</evidence>
<keyword evidence="3" id="KW-1185">Reference proteome</keyword>
<comment type="caution">
    <text evidence="2">The sequence shown here is derived from an EMBL/GenBank/DDBJ whole genome shotgun (WGS) entry which is preliminary data.</text>
</comment>
<organism evidence="2 3">
    <name type="scientific">Streptosporangium lutulentum</name>
    <dbReference type="NCBI Taxonomy" id="1461250"/>
    <lineage>
        <taxon>Bacteria</taxon>
        <taxon>Bacillati</taxon>
        <taxon>Actinomycetota</taxon>
        <taxon>Actinomycetes</taxon>
        <taxon>Streptosporangiales</taxon>
        <taxon>Streptosporangiaceae</taxon>
        <taxon>Streptosporangium</taxon>
    </lineage>
</organism>
<proteinExistence type="predicted"/>
<feature type="region of interest" description="Disordered" evidence="1">
    <location>
        <begin position="247"/>
        <end position="266"/>
    </location>
</feature>
<accession>A0ABT9QQ43</accession>